<keyword evidence="1" id="KW-0732">Signal</keyword>
<reference evidence="3" key="1">
    <citation type="journal article" date="2017" name="Nat. Ecol. Evol.">
        <title>Genome expansion and lineage-specific genetic innovations in the forest pathogenic fungi Armillaria.</title>
        <authorList>
            <person name="Sipos G."/>
            <person name="Prasanna A.N."/>
            <person name="Walter M.C."/>
            <person name="O'Connor E."/>
            <person name="Balint B."/>
            <person name="Krizsan K."/>
            <person name="Kiss B."/>
            <person name="Hess J."/>
            <person name="Varga T."/>
            <person name="Slot J."/>
            <person name="Riley R."/>
            <person name="Boka B."/>
            <person name="Rigling D."/>
            <person name="Barry K."/>
            <person name="Lee J."/>
            <person name="Mihaltcheva S."/>
            <person name="LaButti K."/>
            <person name="Lipzen A."/>
            <person name="Waldron R."/>
            <person name="Moloney N.M."/>
            <person name="Sperisen C."/>
            <person name="Kredics L."/>
            <person name="Vagvoelgyi C."/>
            <person name="Patrignani A."/>
            <person name="Fitzpatrick D."/>
            <person name="Nagy I."/>
            <person name="Doyle S."/>
            <person name="Anderson J.B."/>
            <person name="Grigoriev I.V."/>
            <person name="Gueldener U."/>
            <person name="Muensterkoetter M."/>
            <person name="Nagy L.G."/>
        </authorList>
    </citation>
    <scope>NUCLEOTIDE SEQUENCE [LARGE SCALE GENOMIC DNA]</scope>
    <source>
        <strain evidence="3">Ar21-2</strain>
    </source>
</reference>
<evidence type="ECO:0000313" key="3">
    <source>
        <dbReference type="Proteomes" id="UP000217790"/>
    </source>
</evidence>
<feature type="chain" id="PRO_5013843716" evidence="1">
    <location>
        <begin position="22"/>
        <end position="78"/>
    </location>
</feature>
<protein>
    <submittedName>
        <fullName evidence="2">Uncharacterized protein</fullName>
    </submittedName>
</protein>
<evidence type="ECO:0000256" key="1">
    <source>
        <dbReference type="SAM" id="SignalP"/>
    </source>
</evidence>
<proteinExistence type="predicted"/>
<organism evidence="2 3">
    <name type="scientific">Armillaria gallica</name>
    <name type="common">Bulbous honey fungus</name>
    <name type="synonym">Armillaria bulbosa</name>
    <dbReference type="NCBI Taxonomy" id="47427"/>
    <lineage>
        <taxon>Eukaryota</taxon>
        <taxon>Fungi</taxon>
        <taxon>Dikarya</taxon>
        <taxon>Basidiomycota</taxon>
        <taxon>Agaricomycotina</taxon>
        <taxon>Agaricomycetes</taxon>
        <taxon>Agaricomycetidae</taxon>
        <taxon>Agaricales</taxon>
        <taxon>Marasmiineae</taxon>
        <taxon>Physalacriaceae</taxon>
        <taxon>Armillaria</taxon>
    </lineage>
</organism>
<sequence>MAVRFWLVSSLDSLFFEVCLLKLFTSTQDGCHQKLKYTAASSYLSSLRLRLPYIESLKALIPLQSMIKGWRLFDQREG</sequence>
<dbReference type="AlphaFoldDB" id="A0A2H3E5V6"/>
<accession>A0A2H3E5V6</accession>
<evidence type="ECO:0000313" key="2">
    <source>
        <dbReference type="EMBL" id="PBL02792.1"/>
    </source>
</evidence>
<name>A0A2H3E5V6_ARMGA</name>
<gene>
    <name evidence="2" type="ORF">ARMGADRAFT_1006119</name>
</gene>
<dbReference type="Proteomes" id="UP000217790">
    <property type="component" value="Unassembled WGS sequence"/>
</dbReference>
<keyword evidence="3" id="KW-1185">Reference proteome</keyword>
<dbReference type="InParanoid" id="A0A2H3E5V6"/>
<feature type="signal peptide" evidence="1">
    <location>
        <begin position="1"/>
        <end position="21"/>
    </location>
</feature>
<dbReference type="EMBL" id="KZ293645">
    <property type="protein sequence ID" value="PBL02792.1"/>
    <property type="molecule type" value="Genomic_DNA"/>
</dbReference>